<organism evidence="1 2">
    <name type="scientific">Pleurodeles waltl</name>
    <name type="common">Iberian ribbed newt</name>
    <dbReference type="NCBI Taxonomy" id="8319"/>
    <lineage>
        <taxon>Eukaryota</taxon>
        <taxon>Metazoa</taxon>
        <taxon>Chordata</taxon>
        <taxon>Craniata</taxon>
        <taxon>Vertebrata</taxon>
        <taxon>Euteleostomi</taxon>
        <taxon>Amphibia</taxon>
        <taxon>Batrachia</taxon>
        <taxon>Caudata</taxon>
        <taxon>Salamandroidea</taxon>
        <taxon>Salamandridae</taxon>
        <taxon>Pleurodelinae</taxon>
        <taxon>Pleurodeles</taxon>
    </lineage>
</organism>
<keyword evidence="2" id="KW-1185">Reference proteome</keyword>
<dbReference type="EMBL" id="JANPWB010000010">
    <property type="protein sequence ID" value="KAJ1143873.1"/>
    <property type="molecule type" value="Genomic_DNA"/>
</dbReference>
<accession>A0AAV7QUZ0</accession>
<dbReference type="Proteomes" id="UP001066276">
    <property type="component" value="Chromosome 6"/>
</dbReference>
<protein>
    <submittedName>
        <fullName evidence="1">Uncharacterized protein</fullName>
    </submittedName>
</protein>
<name>A0AAV7QUZ0_PLEWA</name>
<evidence type="ECO:0000313" key="2">
    <source>
        <dbReference type="Proteomes" id="UP001066276"/>
    </source>
</evidence>
<evidence type="ECO:0000313" key="1">
    <source>
        <dbReference type="EMBL" id="KAJ1143873.1"/>
    </source>
</evidence>
<dbReference type="AlphaFoldDB" id="A0AAV7QUZ0"/>
<sequence>MAASERITRGLPGTFRQECVIYLNTHYSYRLGLYVRLLVGGVGFSCAGRLLGVCEELPCLRDVVGRGLERDRGKGGSVVGFVPPVTIRNLGFPSDEVGERISGVLKV</sequence>
<comment type="caution">
    <text evidence="1">The sequence shown here is derived from an EMBL/GenBank/DDBJ whole genome shotgun (WGS) entry which is preliminary data.</text>
</comment>
<gene>
    <name evidence="1" type="ORF">NDU88_010175</name>
</gene>
<reference evidence="1" key="1">
    <citation type="journal article" date="2022" name="bioRxiv">
        <title>Sequencing and chromosome-scale assembly of the giantPleurodeles waltlgenome.</title>
        <authorList>
            <person name="Brown T."/>
            <person name="Elewa A."/>
            <person name="Iarovenko S."/>
            <person name="Subramanian E."/>
            <person name="Araus A.J."/>
            <person name="Petzold A."/>
            <person name="Susuki M."/>
            <person name="Suzuki K.-i.T."/>
            <person name="Hayashi T."/>
            <person name="Toyoda A."/>
            <person name="Oliveira C."/>
            <person name="Osipova E."/>
            <person name="Leigh N.D."/>
            <person name="Simon A."/>
            <person name="Yun M.H."/>
        </authorList>
    </citation>
    <scope>NUCLEOTIDE SEQUENCE</scope>
    <source>
        <strain evidence="1">20211129_DDA</strain>
        <tissue evidence="1">Liver</tissue>
    </source>
</reference>
<proteinExistence type="predicted"/>